<organism evidence="9 10">
    <name type="scientific">Parthenolecanium corni</name>
    <dbReference type="NCBI Taxonomy" id="536013"/>
    <lineage>
        <taxon>Eukaryota</taxon>
        <taxon>Metazoa</taxon>
        <taxon>Ecdysozoa</taxon>
        <taxon>Arthropoda</taxon>
        <taxon>Hexapoda</taxon>
        <taxon>Insecta</taxon>
        <taxon>Pterygota</taxon>
        <taxon>Neoptera</taxon>
        <taxon>Paraneoptera</taxon>
        <taxon>Hemiptera</taxon>
        <taxon>Sternorrhyncha</taxon>
        <taxon>Coccoidea</taxon>
        <taxon>Coccidae</taxon>
        <taxon>Parthenolecanium</taxon>
    </lineage>
</organism>
<proteinExistence type="inferred from homology"/>
<dbReference type="InterPro" id="IPR036322">
    <property type="entry name" value="WD40_repeat_dom_sf"/>
</dbReference>
<feature type="repeat" description="WD" evidence="4">
    <location>
        <begin position="903"/>
        <end position="935"/>
    </location>
</feature>
<dbReference type="CDD" id="cd06071">
    <property type="entry name" value="Beach"/>
    <property type="match status" value="1"/>
</dbReference>
<dbReference type="SMART" id="SM01026">
    <property type="entry name" value="Beach"/>
    <property type="match status" value="1"/>
</dbReference>
<dbReference type="PANTHER" id="PTHR13743:SF123">
    <property type="entry name" value="PROTEIN FAN"/>
    <property type="match status" value="1"/>
</dbReference>
<feature type="repeat" description="WD" evidence="4">
    <location>
        <begin position="952"/>
        <end position="993"/>
    </location>
</feature>
<dbReference type="EMBL" id="JBBCAQ010000036">
    <property type="protein sequence ID" value="KAK7576021.1"/>
    <property type="molecule type" value="Genomic_DNA"/>
</dbReference>
<dbReference type="AlphaFoldDB" id="A0AAN9TMX0"/>
<sequence>MNRIFGKAKEKAPPPNLTDVITGVDGRADNIEQKINKLDVELKKYKDQMLKMREGPAKNAVKQKALRVLKQRKMYENQASGLRNQAFNMEQANFAVQSLKDTQSTVAAMKTGVKQMQKEFKNIKIDEIEDIQDDMADMLEQADEVQDALGRPYGVPDIDEDELNAELDALGDEIALDDDTSYLDEINTPSAPSREPGAESVKNKDGVEVDEFGLPKLHASFSLLLLEPGEYYFEDFSVFFTSQENVFQEKNISDEFLGRLKICSKSLVFVPRAVAKPIMKISLKECNVVDKMELKLFNKHSEILFIDCNVCIEMLAGNVLAPYSFKHVRMKYYALFNYAKVEDVLHVIGQLLRAASLPPADHNQMIATIVHSRQDRLKFDYAGVKDLDEDIILEENGSKISPLVVNPGKIILTSLSLYFQPFNNIELTNCVKIRLSDIKSIYKRRFLLQHVGLEIYGKEDDITSHMYLSVKNRVARDNLYSAILRQPSLNLSDSKQEIMTLQWQNGTISNFDYLLYVNSMADRTFNDLTQYPVFPWVISDYSSSELDLSDPDSLRDLSKPVGALNPVRLERLKQRYNEMAPPKFLYGSHYSNPGFVLFYLVRKYPHYMLCLQNGRFDHPDRMFNSIPDVFKNCLNNMADFKELVPEFYDTSTRGEFLTNMYGINFGSKHDGTRVGDVKLPPWAKSPEDFVDKLRTALESDYVSSRLHHWIDLIFGYKQVGEEAAKADNEFYYICYEGGVDLDAVTDWTRRNALEIQIMEFGQIPKQVFKKPHPSRTRSVMALQKQLSQMSTSEDGDSLSEDIPVYWNWNKVSTTPISTYQTHKAEITGLAFSSDSLYFYSIAEDGFFKKCCMSGYKQELNVSISRTALTSFILLEDNKTAIIGCANHKIEIYNIECCCVIDTIDAHEDTVSCLGWCSQTRRLISGSHDCSIYVWSASLPWKPFRLASALKANIQHYDKVICLTISKNEDFLASGSENGDLFVWSLLTYKLVYKLKGHTGAVTSLNFSPGTERLISCSRDKSFRVYDINTGTEVYVKFMDQELNGLIWDDRKVVLAGCGGALYIWDLVLSSLVQQFQAHRNAVTALTCNKDGSVIVTGGHDRKVHFWSAANENESGSSN</sequence>
<accession>A0AAN9TMX0</accession>
<feature type="repeat" description="WD" evidence="4">
    <location>
        <begin position="1075"/>
        <end position="1116"/>
    </location>
</feature>
<dbReference type="SMART" id="SM00320">
    <property type="entry name" value="WD40"/>
    <property type="match status" value="6"/>
</dbReference>
<reference evidence="9 10" key="1">
    <citation type="submission" date="2024-03" db="EMBL/GenBank/DDBJ databases">
        <title>Adaptation during the transition from Ophiocordyceps entomopathogen to insect associate is accompanied by gene loss and intensified selection.</title>
        <authorList>
            <person name="Ward C.M."/>
            <person name="Onetto C.A."/>
            <person name="Borneman A.R."/>
        </authorList>
    </citation>
    <scope>NUCLEOTIDE SEQUENCE [LARGE SCALE GENOMIC DNA]</scope>
    <source>
        <strain evidence="9">AWRI1</strain>
        <tissue evidence="9">Single Adult Female</tissue>
    </source>
</reference>
<keyword evidence="10" id="KW-1185">Reference proteome</keyword>
<dbReference type="SUPFAM" id="SSF50978">
    <property type="entry name" value="WD40 repeat-like"/>
    <property type="match status" value="1"/>
</dbReference>
<dbReference type="SUPFAM" id="SSF50729">
    <property type="entry name" value="PH domain-like"/>
    <property type="match status" value="1"/>
</dbReference>
<dbReference type="Proteomes" id="UP001367676">
    <property type="component" value="Unassembled WGS sequence"/>
</dbReference>
<comment type="caution">
    <text evidence="9">The sequence shown here is derived from an EMBL/GenBank/DDBJ whole genome shotgun (WGS) entry which is preliminary data.</text>
</comment>
<dbReference type="Pfam" id="PF02138">
    <property type="entry name" value="Beach"/>
    <property type="match status" value="1"/>
</dbReference>
<name>A0AAN9TMX0_9HEMI</name>
<dbReference type="Gene3D" id="2.30.29.30">
    <property type="entry name" value="Pleckstrin-homology domain (PH domain)/Phosphotyrosine-binding domain (PTB)"/>
    <property type="match status" value="1"/>
</dbReference>
<dbReference type="Pfam" id="PF03357">
    <property type="entry name" value="Snf7"/>
    <property type="match status" value="1"/>
</dbReference>
<evidence type="ECO:0000256" key="6">
    <source>
        <dbReference type="SAM" id="MobiDB-lite"/>
    </source>
</evidence>
<feature type="domain" description="BEACH" evidence="7">
    <location>
        <begin position="488"/>
        <end position="775"/>
    </location>
</feature>
<feature type="region of interest" description="Disordered" evidence="6">
    <location>
        <begin position="1"/>
        <end position="22"/>
    </location>
</feature>
<evidence type="ECO:0000256" key="1">
    <source>
        <dbReference type="ARBA" id="ARBA00006190"/>
    </source>
</evidence>
<dbReference type="Pfam" id="PF00400">
    <property type="entry name" value="WD40"/>
    <property type="match status" value="5"/>
</dbReference>
<dbReference type="Gene3D" id="6.10.140.1230">
    <property type="match status" value="1"/>
</dbReference>
<dbReference type="InterPro" id="IPR015943">
    <property type="entry name" value="WD40/YVTN_repeat-like_dom_sf"/>
</dbReference>
<feature type="domain" description="BEACH-type PH" evidence="8">
    <location>
        <begin position="386"/>
        <end position="484"/>
    </location>
</feature>
<dbReference type="SUPFAM" id="SSF81837">
    <property type="entry name" value="BEACH domain"/>
    <property type="match status" value="1"/>
</dbReference>
<dbReference type="Pfam" id="PF25400">
    <property type="entry name" value="PH_FAN"/>
    <property type="match status" value="1"/>
</dbReference>
<evidence type="ECO:0000256" key="2">
    <source>
        <dbReference type="ARBA" id="ARBA00022574"/>
    </source>
</evidence>
<dbReference type="GO" id="GO:0007034">
    <property type="term" value="P:vacuolar transport"/>
    <property type="evidence" value="ECO:0007669"/>
    <property type="project" value="InterPro"/>
</dbReference>
<evidence type="ECO:0000259" key="7">
    <source>
        <dbReference type="PROSITE" id="PS50197"/>
    </source>
</evidence>
<evidence type="ECO:0000259" key="8">
    <source>
        <dbReference type="PROSITE" id="PS51783"/>
    </source>
</evidence>
<dbReference type="Gene3D" id="1.10.1540.10">
    <property type="entry name" value="BEACH domain"/>
    <property type="match status" value="1"/>
</dbReference>
<dbReference type="InterPro" id="IPR057496">
    <property type="entry name" value="FAN-like_PH"/>
</dbReference>
<dbReference type="InterPro" id="IPR005024">
    <property type="entry name" value="Snf7_fam"/>
</dbReference>
<feature type="repeat" description="WD" evidence="4">
    <location>
        <begin position="994"/>
        <end position="1035"/>
    </location>
</feature>
<evidence type="ECO:0000313" key="10">
    <source>
        <dbReference type="Proteomes" id="UP001367676"/>
    </source>
</evidence>
<dbReference type="PANTHER" id="PTHR13743">
    <property type="entry name" value="BEIGE/BEACH-RELATED"/>
    <property type="match status" value="1"/>
</dbReference>
<gene>
    <name evidence="9" type="ORF">V9T40_012307</name>
</gene>
<evidence type="ECO:0000256" key="4">
    <source>
        <dbReference type="PROSITE-ProRule" id="PRU00221"/>
    </source>
</evidence>
<dbReference type="Gene3D" id="2.130.10.10">
    <property type="entry name" value="YVTN repeat-like/Quinoprotein amine dehydrogenase"/>
    <property type="match status" value="2"/>
</dbReference>
<keyword evidence="2 4" id="KW-0853">WD repeat</keyword>
<dbReference type="CDD" id="cd01201">
    <property type="entry name" value="PH_BEACH"/>
    <property type="match status" value="1"/>
</dbReference>
<evidence type="ECO:0000256" key="3">
    <source>
        <dbReference type="ARBA" id="ARBA00022737"/>
    </source>
</evidence>
<dbReference type="InterPro" id="IPR000409">
    <property type="entry name" value="BEACH_dom"/>
</dbReference>
<dbReference type="CDD" id="cd00200">
    <property type="entry name" value="WD40"/>
    <property type="match status" value="1"/>
</dbReference>
<dbReference type="FunFam" id="1.10.1540.10:FF:000001">
    <property type="entry name" value="neurobeachin isoform X1"/>
    <property type="match status" value="1"/>
</dbReference>
<dbReference type="PROSITE" id="PS50294">
    <property type="entry name" value="WD_REPEATS_REGION"/>
    <property type="match status" value="3"/>
</dbReference>
<dbReference type="InterPro" id="IPR011993">
    <property type="entry name" value="PH-like_dom_sf"/>
</dbReference>
<feature type="coiled-coil region" evidence="5">
    <location>
        <begin position="28"/>
        <end position="55"/>
    </location>
</feature>
<dbReference type="InterPro" id="IPR001680">
    <property type="entry name" value="WD40_rpt"/>
</dbReference>
<dbReference type="InterPro" id="IPR050865">
    <property type="entry name" value="BEACH_Domain"/>
</dbReference>
<comment type="similarity">
    <text evidence="1">Belongs to the SNF7 family.</text>
</comment>
<dbReference type="InterPro" id="IPR023362">
    <property type="entry name" value="PH-BEACH_dom"/>
</dbReference>
<dbReference type="PROSITE" id="PS51783">
    <property type="entry name" value="PH_BEACH"/>
    <property type="match status" value="1"/>
</dbReference>
<dbReference type="PROSITE" id="PS50082">
    <property type="entry name" value="WD_REPEATS_2"/>
    <property type="match status" value="4"/>
</dbReference>
<keyword evidence="5" id="KW-0175">Coiled coil</keyword>
<keyword evidence="3" id="KW-0677">Repeat</keyword>
<dbReference type="InterPro" id="IPR036372">
    <property type="entry name" value="BEACH_dom_sf"/>
</dbReference>
<evidence type="ECO:0000256" key="5">
    <source>
        <dbReference type="SAM" id="Coils"/>
    </source>
</evidence>
<evidence type="ECO:0000313" key="9">
    <source>
        <dbReference type="EMBL" id="KAK7576021.1"/>
    </source>
</evidence>
<protein>
    <submittedName>
        <fullName evidence="9">Uncharacterized protein</fullName>
    </submittedName>
</protein>
<dbReference type="PROSITE" id="PS50197">
    <property type="entry name" value="BEACH"/>
    <property type="match status" value="1"/>
</dbReference>